<proteinExistence type="predicted"/>
<dbReference type="AlphaFoldDB" id="A0A0F9IR70"/>
<dbReference type="EMBL" id="LAZR01013334">
    <property type="protein sequence ID" value="KKM22429.1"/>
    <property type="molecule type" value="Genomic_DNA"/>
</dbReference>
<protein>
    <submittedName>
        <fullName evidence="1">Uncharacterized protein</fullName>
    </submittedName>
</protein>
<feature type="non-terminal residue" evidence="1">
    <location>
        <position position="23"/>
    </location>
</feature>
<reference evidence="1" key="1">
    <citation type="journal article" date="2015" name="Nature">
        <title>Complex archaea that bridge the gap between prokaryotes and eukaryotes.</title>
        <authorList>
            <person name="Spang A."/>
            <person name="Saw J.H."/>
            <person name="Jorgensen S.L."/>
            <person name="Zaremba-Niedzwiedzka K."/>
            <person name="Martijn J."/>
            <person name="Lind A.E."/>
            <person name="van Eijk R."/>
            <person name="Schleper C."/>
            <person name="Guy L."/>
            <person name="Ettema T.J."/>
        </authorList>
    </citation>
    <scope>NUCLEOTIDE SEQUENCE</scope>
</reference>
<gene>
    <name evidence="1" type="ORF">LCGC14_1625510</name>
</gene>
<accession>A0A0F9IR70</accession>
<evidence type="ECO:0000313" key="1">
    <source>
        <dbReference type="EMBL" id="KKM22429.1"/>
    </source>
</evidence>
<sequence length="23" mass="2743">MAIYNPLTEINKLRKYYGMPVID</sequence>
<organism evidence="1">
    <name type="scientific">marine sediment metagenome</name>
    <dbReference type="NCBI Taxonomy" id="412755"/>
    <lineage>
        <taxon>unclassified sequences</taxon>
        <taxon>metagenomes</taxon>
        <taxon>ecological metagenomes</taxon>
    </lineage>
</organism>
<name>A0A0F9IR70_9ZZZZ</name>
<comment type="caution">
    <text evidence="1">The sequence shown here is derived from an EMBL/GenBank/DDBJ whole genome shotgun (WGS) entry which is preliminary data.</text>
</comment>